<sequence>MTAIAIPKIEFPHIWVPKLPSWRDLARLLHLRKSPGSGHMMKNAGGHLLNGCAFVSDVPCTDCLAAEPGATVTVSGSCTYYNGTYDFWFSNPGGPPCTWVLLHQNATHPLNDLRLQCIVKHWEPGVWTIWLTTDGVSIPGYYTVDPDYENITCQGGQLVGNATLPGDNGCTGTAAVTLT</sequence>
<dbReference type="EMBL" id="LAZR01000183">
    <property type="protein sequence ID" value="KKN83516.1"/>
    <property type="molecule type" value="Genomic_DNA"/>
</dbReference>
<gene>
    <name evidence="1" type="ORF">LCGC14_0297540</name>
</gene>
<name>A0A0F9WCG5_9ZZZZ</name>
<comment type="caution">
    <text evidence="1">The sequence shown here is derived from an EMBL/GenBank/DDBJ whole genome shotgun (WGS) entry which is preliminary data.</text>
</comment>
<organism evidence="1">
    <name type="scientific">marine sediment metagenome</name>
    <dbReference type="NCBI Taxonomy" id="412755"/>
    <lineage>
        <taxon>unclassified sequences</taxon>
        <taxon>metagenomes</taxon>
        <taxon>ecological metagenomes</taxon>
    </lineage>
</organism>
<proteinExistence type="predicted"/>
<accession>A0A0F9WCG5</accession>
<dbReference type="AlphaFoldDB" id="A0A0F9WCG5"/>
<protein>
    <submittedName>
        <fullName evidence="1">Uncharacterized protein</fullName>
    </submittedName>
</protein>
<reference evidence="1" key="1">
    <citation type="journal article" date="2015" name="Nature">
        <title>Complex archaea that bridge the gap between prokaryotes and eukaryotes.</title>
        <authorList>
            <person name="Spang A."/>
            <person name="Saw J.H."/>
            <person name="Jorgensen S.L."/>
            <person name="Zaremba-Niedzwiedzka K."/>
            <person name="Martijn J."/>
            <person name="Lind A.E."/>
            <person name="van Eijk R."/>
            <person name="Schleper C."/>
            <person name="Guy L."/>
            <person name="Ettema T.J."/>
        </authorList>
    </citation>
    <scope>NUCLEOTIDE SEQUENCE</scope>
</reference>
<evidence type="ECO:0000313" key="1">
    <source>
        <dbReference type="EMBL" id="KKN83516.1"/>
    </source>
</evidence>